<feature type="transmembrane region" description="Helical" evidence="1">
    <location>
        <begin position="16"/>
        <end position="36"/>
    </location>
</feature>
<sequence>MLWRKRGVLGKPSIPFGPLILAMVVLLLISGIFYLFRGPAPLYHKELTVPREVVEQFYRYEQQGDFGSSWELMHSQMKEKLDKKRYIQWGAKFFMDEFGVDTFGFTVESIKHLPSWQMSPSATKLANVYQFRVTQTYRSKYFGIFAVNRDVFVGDDNGKLRVLWAFP</sequence>
<evidence type="ECO:0000256" key="1">
    <source>
        <dbReference type="SAM" id="Phobius"/>
    </source>
</evidence>
<dbReference type="Proteomes" id="UP001519343">
    <property type="component" value="Unassembled WGS sequence"/>
</dbReference>
<proteinExistence type="predicted"/>
<reference evidence="2 3" key="1">
    <citation type="submission" date="2021-03" db="EMBL/GenBank/DDBJ databases">
        <title>Genomic Encyclopedia of Type Strains, Phase IV (KMG-IV): sequencing the most valuable type-strain genomes for metagenomic binning, comparative biology and taxonomic classification.</title>
        <authorList>
            <person name="Goeker M."/>
        </authorList>
    </citation>
    <scope>NUCLEOTIDE SEQUENCE [LARGE SCALE GENOMIC DNA]</scope>
    <source>
        <strain evidence="2 3">DSM 24738</strain>
    </source>
</reference>
<accession>A0ABS4GV28</accession>
<keyword evidence="3" id="KW-1185">Reference proteome</keyword>
<comment type="caution">
    <text evidence="2">The sequence shown here is derived from an EMBL/GenBank/DDBJ whole genome shotgun (WGS) entry which is preliminary data.</text>
</comment>
<protein>
    <submittedName>
        <fullName evidence="2">Uncharacterized protein</fullName>
    </submittedName>
</protein>
<keyword evidence="1" id="KW-1133">Transmembrane helix</keyword>
<gene>
    <name evidence="2" type="ORF">J2Z37_004126</name>
</gene>
<evidence type="ECO:0000313" key="2">
    <source>
        <dbReference type="EMBL" id="MBP1934109.1"/>
    </source>
</evidence>
<keyword evidence="1" id="KW-0472">Membrane</keyword>
<dbReference type="RefSeq" id="WP_209812110.1">
    <property type="nucleotide sequence ID" value="NZ_JAGGKT010000016.1"/>
</dbReference>
<evidence type="ECO:0000313" key="3">
    <source>
        <dbReference type="Proteomes" id="UP001519343"/>
    </source>
</evidence>
<keyword evidence="1" id="KW-0812">Transmembrane</keyword>
<name>A0ABS4GV28_9BACL</name>
<organism evidence="2 3">
    <name type="scientific">Ammoniphilus resinae</name>
    <dbReference type="NCBI Taxonomy" id="861532"/>
    <lineage>
        <taxon>Bacteria</taxon>
        <taxon>Bacillati</taxon>
        <taxon>Bacillota</taxon>
        <taxon>Bacilli</taxon>
        <taxon>Bacillales</taxon>
        <taxon>Paenibacillaceae</taxon>
        <taxon>Aneurinibacillus group</taxon>
        <taxon>Ammoniphilus</taxon>
    </lineage>
</organism>
<dbReference type="EMBL" id="JAGGKT010000016">
    <property type="protein sequence ID" value="MBP1934109.1"/>
    <property type="molecule type" value="Genomic_DNA"/>
</dbReference>